<dbReference type="InterPro" id="IPR022403">
    <property type="entry name" value="Alc_ABC_transptr_permease"/>
</dbReference>
<dbReference type="OrthoDB" id="9255971at2"/>
<keyword evidence="3 5" id="KW-1133">Transmembrane helix</keyword>
<protein>
    <recommendedName>
        <fullName evidence="5">Transport permease protein</fullName>
    </recommendedName>
</protein>
<reference evidence="8 9" key="1">
    <citation type="submission" date="2019-06" db="EMBL/GenBank/DDBJ databases">
        <title>YIM 131921 draft genome.</title>
        <authorList>
            <person name="Jiang L."/>
        </authorList>
    </citation>
    <scope>NUCLEOTIDE SEQUENCE [LARGE SCALE GENOMIC DNA]</scope>
    <source>
        <strain evidence="8 9">YIM 131921</strain>
    </source>
</reference>
<sequence length="312" mass="33872">MGHPSRGRGGARGRPDHPPPGTCAAAGHGRRGGAGRVPVRGLPGADRSRSVKGPLLALRAIVAREALRFVHQRERFLAALVRPLVWLLVFAAGFRAALGLSITPPYSTYIEYETYIVPGLCGMILLFNGMQSSLSLVYDREMGSMRLLLTAPLPRWWLLLCKLLAGTLVGVLQAYAFLALAWVWGVRLPPLGYLAALPALVAAGLMLGALGLALSSRIRQLENFAGVMNFVIFPMFFLSSALYPLWRMQEAGRVLHTLCALNPFTHAVELVRFALYLQSNPAALLWTTLATLVLLALALRGYDPARGVVRKG</sequence>
<evidence type="ECO:0000313" key="9">
    <source>
        <dbReference type="Proteomes" id="UP000305887"/>
    </source>
</evidence>
<dbReference type="Proteomes" id="UP000305887">
    <property type="component" value="Unassembled WGS sequence"/>
</dbReference>
<dbReference type="InterPro" id="IPR000412">
    <property type="entry name" value="ABC_2_transport"/>
</dbReference>
<gene>
    <name evidence="8" type="ORF">FHG66_17765</name>
</gene>
<evidence type="ECO:0000313" key="8">
    <source>
        <dbReference type="EMBL" id="TNC46939.1"/>
    </source>
</evidence>
<feature type="domain" description="ABC transmembrane type-2" evidence="7">
    <location>
        <begin position="74"/>
        <end position="305"/>
    </location>
</feature>
<dbReference type="AlphaFoldDB" id="A0A5C4MR58"/>
<comment type="similarity">
    <text evidence="5">Belongs to the ABC-2 integral membrane protein family.</text>
</comment>
<dbReference type="InterPro" id="IPR047817">
    <property type="entry name" value="ABC2_TM_bact-type"/>
</dbReference>
<evidence type="ECO:0000256" key="5">
    <source>
        <dbReference type="RuleBase" id="RU361157"/>
    </source>
</evidence>
<feature type="transmembrane region" description="Helical" evidence="5">
    <location>
        <begin position="283"/>
        <end position="302"/>
    </location>
</feature>
<feature type="transmembrane region" description="Helical" evidence="5">
    <location>
        <begin position="226"/>
        <end position="246"/>
    </location>
</feature>
<dbReference type="PROSITE" id="PS51012">
    <property type="entry name" value="ABC_TM2"/>
    <property type="match status" value="1"/>
</dbReference>
<dbReference type="NCBIfam" id="TIGR03861">
    <property type="entry name" value="phenyl_ABC_PedC"/>
    <property type="match status" value="1"/>
</dbReference>
<dbReference type="EMBL" id="VDFU01000030">
    <property type="protein sequence ID" value="TNC46939.1"/>
    <property type="molecule type" value="Genomic_DNA"/>
</dbReference>
<organism evidence="8 9">
    <name type="scientific">Rubellimicrobium rubrum</name>
    <dbReference type="NCBI Taxonomy" id="2585369"/>
    <lineage>
        <taxon>Bacteria</taxon>
        <taxon>Pseudomonadati</taxon>
        <taxon>Pseudomonadota</taxon>
        <taxon>Alphaproteobacteria</taxon>
        <taxon>Rhodobacterales</taxon>
        <taxon>Roseobacteraceae</taxon>
        <taxon>Rubellimicrobium</taxon>
    </lineage>
</organism>
<dbReference type="PRINTS" id="PR00164">
    <property type="entry name" value="ABC2TRNSPORT"/>
</dbReference>
<keyword evidence="9" id="KW-1185">Reference proteome</keyword>
<evidence type="ECO:0000256" key="1">
    <source>
        <dbReference type="ARBA" id="ARBA00004141"/>
    </source>
</evidence>
<feature type="compositionally biased region" description="Basic residues" evidence="6">
    <location>
        <begin position="1"/>
        <end position="11"/>
    </location>
</feature>
<feature type="region of interest" description="Disordered" evidence="6">
    <location>
        <begin position="1"/>
        <end position="48"/>
    </location>
</feature>
<comment type="subcellular location">
    <subcellularLocation>
        <location evidence="5">Cell inner membrane</location>
        <topology evidence="5">Multi-pass membrane protein</topology>
    </subcellularLocation>
    <subcellularLocation>
        <location evidence="1">Membrane</location>
        <topology evidence="1">Multi-pass membrane protein</topology>
    </subcellularLocation>
</comment>
<keyword evidence="2 5" id="KW-0812">Transmembrane</keyword>
<feature type="transmembrane region" description="Helical" evidence="5">
    <location>
        <begin position="115"/>
        <end position="138"/>
    </location>
</feature>
<feature type="transmembrane region" description="Helical" evidence="5">
    <location>
        <begin position="191"/>
        <end position="214"/>
    </location>
</feature>
<dbReference type="InterPro" id="IPR013525">
    <property type="entry name" value="ABC2_TM"/>
</dbReference>
<proteinExistence type="inferred from homology"/>
<name>A0A5C4MR58_9RHOB</name>
<feature type="transmembrane region" description="Helical" evidence="5">
    <location>
        <begin position="84"/>
        <end position="103"/>
    </location>
</feature>
<dbReference type="GO" id="GO:0043190">
    <property type="term" value="C:ATP-binding cassette (ABC) transporter complex"/>
    <property type="evidence" value="ECO:0007669"/>
    <property type="project" value="InterPro"/>
</dbReference>
<comment type="caution">
    <text evidence="8">The sequence shown here is derived from an EMBL/GenBank/DDBJ whole genome shotgun (WGS) entry which is preliminary data.</text>
</comment>
<dbReference type="Pfam" id="PF01061">
    <property type="entry name" value="ABC2_membrane"/>
    <property type="match status" value="1"/>
</dbReference>
<dbReference type="GO" id="GO:0140359">
    <property type="term" value="F:ABC-type transporter activity"/>
    <property type="evidence" value="ECO:0007669"/>
    <property type="project" value="InterPro"/>
</dbReference>
<dbReference type="InterPro" id="IPR051784">
    <property type="entry name" value="Nod_factor_ABC_transporter"/>
</dbReference>
<dbReference type="PANTHER" id="PTHR43229:SF2">
    <property type="entry name" value="NODULATION PROTEIN J"/>
    <property type="match status" value="1"/>
</dbReference>
<keyword evidence="4 5" id="KW-0472">Membrane</keyword>
<feature type="transmembrane region" description="Helical" evidence="5">
    <location>
        <begin position="159"/>
        <end position="185"/>
    </location>
</feature>
<accession>A0A5C4MR58</accession>
<evidence type="ECO:0000259" key="7">
    <source>
        <dbReference type="PROSITE" id="PS51012"/>
    </source>
</evidence>
<evidence type="ECO:0000256" key="4">
    <source>
        <dbReference type="ARBA" id="ARBA00023136"/>
    </source>
</evidence>
<dbReference type="PANTHER" id="PTHR43229">
    <property type="entry name" value="NODULATION PROTEIN J"/>
    <property type="match status" value="1"/>
</dbReference>
<evidence type="ECO:0000256" key="2">
    <source>
        <dbReference type="ARBA" id="ARBA00022692"/>
    </source>
</evidence>
<keyword evidence="5" id="KW-0813">Transport</keyword>
<evidence type="ECO:0000256" key="3">
    <source>
        <dbReference type="ARBA" id="ARBA00022989"/>
    </source>
</evidence>
<evidence type="ECO:0000256" key="6">
    <source>
        <dbReference type="SAM" id="MobiDB-lite"/>
    </source>
</evidence>
<keyword evidence="5" id="KW-1003">Cell membrane</keyword>